<accession>B9L254</accession>
<organism evidence="1 2">
    <name type="scientific">Thermomicrobium roseum (strain ATCC 27502 / DSM 5159 / P-2)</name>
    <dbReference type="NCBI Taxonomy" id="309801"/>
    <lineage>
        <taxon>Bacteria</taxon>
        <taxon>Pseudomonadati</taxon>
        <taxon>Thermomicrobiota</taxon>
        <taxon>Thermomicrobia</taxon>
        <taxon>Thermomicrobiales</taxon>
        <taxon>Thermomicrobiaceae</taxon>
        <taxon>Thermomicrobium</taxon>
    </lineage>
</organism>
<gene>
    <name evidence="1" type="ordered locus">trd_0036</name>
</gene>
<dbReference type="Proteomes" id="UP000000447">
    <property type="component" value="Chromosome"/>
</dbReference>
<evidence type="ECO:0000313" key="2">
    <source>
        <dbReference type="Proteomes" id="UP000000447"/>
    </source>
</evidence>
<name>B9L254_THERP</name>
<sequence>MLLSEAIVRRMEKVAQLSCQVRELWAVSSELVAAHRAALARFAQGEQAIAARRETVEAEGDQARALRETVRQQTEQLRATVEEHARPIAE</sequence>
<dbReference type="AlphaFoldDB" id="B9L254"/>
<dbReference type="KEGG" id="tro:trd_0036"/>
<dbReference type="HOGENOM" id="CLU_2439815_0_0_0"/>
<keyword evidence="2" id="KW-1185">Reference proteome</keyword>
<proteinExistence type="predicted"/>
<dbReference type="EMBL" id="CP001275">
    <property type="protein sequence ID" value="ACM05299.1"/>
    <property type="molecule type" value="Genomic_DNA"/>
</dbReference>
<protein>
    <submittedName>
        <fullName evidence="1">Putative cellulose-binding protein</fullName>
    </submittedName>
</protein>
<evidence type="ECO:0000313" key="1">
    <source>
        <dbReference type="EMBL" id="ACM05299.1"/>
    </source>
</evidence>
<reference evidence="1 2" key="1">
    <citation type="journal article" date="2009" name="PLoS ONE">
        <title>Complete genome sequence of the aerobic CO-oxidizing thermophile Thermomicrobium roseum.</title>
        <authorList>
            <person name="Wu D."/>
            <person name="Raymond J."/>
            <person name="Wu M."/>
            <person name="Chatterji S."/>
            <person name="Ren Q."/>
            <person name="Graham J.E."/>
            <person name="Bryant D.A."/>
            <person name="Robb F."/>
            <person name="Colman A."/>
            <person name="Tallon L.J."/>
            <person name="Badger J.H."/>
            <person name="Madupu R."/>
            <person name="Ward N.L."/>
            <person name="Eisen J.A."/>
        </authorList>
    </citation>
    <scope>NUCLEOTIDE SEQUENCE [LARGE SCALE GENOMIC DNA]</scope>
    <source>
        <strain evidence="2">ATCC 27502 / DSM 5159 / P-2</strain>
    </source>
</reference>